<evidence type="ECO:0008006" key="4">
    <source>
        <dbReference type="Google" id="ProtNLM"/>
    </source>
</evidence>
<evidence type="ECO:0000313" key="3">
    <source>
        <dbReference type="Proteomes" id="UP000815677"/>
    </source>
</evidence>
<gene>
    <name evidence="2" type="ORF">MCHLO_08133</name>
</gene>
<proteinExistence type="predicted"/>
<evidence type="ECO:0000313" key="2">
    <source>
        <dbReference type="EMBL" id="GAT50948.1"/>
    </source>
</evidence>
<reference evidence="2" key="1">
    <citation type="submission" date="2014-09" db="EMBL/GenBank/DDBJ databases">
        <title>Genome sequence of the luminous mushroom Mycena chlorophos for searching fungal bioluminescence genes.</title>
        <authorList>
            <person name="Tanaka Y."/>
            <person name="Kasuga D."/>
            <person name="Oba Y."/>
            <person name="Hase S."/>
            <person name="Sato K."/>
            <person name="Oba Y."/>
            <person name="Sakakibara Y."/>
        </authorList>
    </citation>
    <scope>NUCLEOTIDE SEQUENCE</scope>
</reference>
<protein>
    <recommendedName>
        <fullName evidence="4">F-box domain-containing protein</fullName>
    </recommendedName>
</protein>
<evidence type="ECO:0000256" key="1">
    <source>
        <dbReference type="SAM" id="MobiDB-lite"/>
    </source>
</evidence>
<dbReference type="EMBL" id="DF846753">
    <property type="protein sequence ID" value="GAT50948.1"/>
    <property type="molecule type" value="Genomic_DNA"/>
</dbReference>
<dbReference type="Proteomes" id="UP000815677">
    <property type="component" value="Unassembled WGS sequence"/>
</dbReference>
<name>A0ABQ0LIM9_MYCCL</name>
<feature type="region of interest" description="Disordered" evidence="1">
    <location>
        <begin position="1"/>
        <end position="23"/>
    </location>
</feature>
<accession>A0ABQ0LIM9</accession>
<keyword evidence="3" id="KW-1185">Reference proteome</keyword>
<organism evidence="2 3">
    <name type="scientific">Mycena chlorophos</name>
    <name type="common">Agaric fungus</name>
    <name type="synonym">Agaricus chlorophos</name>
    <dbReference type="NCBI Taxonomy" id="658473"/>
    <lineage>
        <taxon>Eukaryota</taxon>
        <taxon>Fungi</taxon>
        <taxon>Dikarya</taxon>
        <taxon>Basidiomycota</taxon>
        <taxon>Agaricomycotina</taxon>
        <taxon>Agaricomycetes</taxon>
        <taxon>Agaricomycetidae</taxon>
        <taxon>Agaricales</taxon>
        <taxon>Marasmiineae</taxon>
        <taxon>Mycenaceae</taxon>
        <taxon>Mycena</taxon>
    </lineage>
</organism>
<feature type="compositionally biased region" description="Basic and acidic residues" evidence="1">
    <location>
        <begin position="1"/>
        <end position="13"/>
    </location>
</feature>
<sequence>MEKGRGSQKKSLDEDCESPKSSSIASTPYIELCKLLERLSVGLPDFVSVGRHPALSRPNWAASRFHIVLQQHARNRVVQRPAGESTPIESGPLTVLDFPPEIIIEIFQHYVPAYPTRPERLGDGSPLISTRVCRLWRNIMTLPAFGAPSRCDSLRPHANKERLHPRSGIRGTYTNLLSTRSFGQLSRLKLVEVCPDQAWAILERTPQVVECYFCFSPAAGGWLAEQPNNPRKPVVFPRMSTLALDANSIRFDLIHFLGGLALPALKNVAISRSLLMAQRRSHSTTLSTPMARARASIRLRGGAARQENRWLRSRSLIVDRLGLGMGGRALGMKPSGFFRRWRRWSFWMEITKGQLRVEVVRLSS</sequence>